<feature type="region of interest" description="Disordered" evidence="1">
    <location>
        <begin position="380"/>
        <end position="399"/>
    </location>
</feature>
<dbReference type="GO" id="GO:0004527">
    <property type="term" value="F:exonuclease activity"/>
    <property type="evidence" value="ECO:0007669"/>
    <property type="project" value="UniProtKB-KW"/>
</dbReference>
<evidence type="ECO:0000256" key="1">
    <source>
        <dbReference type="SAM" id="MobiDB-lite"/>
    </source>
</evidence>
<keyword evidence="4" id="KW-0378">Hydrolase</keyword>
<dbReference type="Pfam" id="PF03372">
    <property type="entry name" value="Exo_endo_phos"/>
    <property type="match status" value="1"/>
</dbReference>
<keyword evidence="2" id="KW-0812">Transmembrane</keyword>
<sequence length="399" mass="45861">MNKVEYGWIVIYFEKSNDYQTKTRLPQGSEYIFQLMLATFLITTAILAILTILPLSRHEAWWIRGLDFPRLQLFLALLSTLVLELLLLDLSSWQAWGLVVVALACLVYQAWWIVPYTRIFPLEVNAANNSDSQGRIKIITANVLMTNRNAQGLITLIRECQPDILVTLESDIWWQTQLDILETDYPYTIKCPLDNLYGMHVYSRFPMMNTQIEYLVEPDKPSMHALVLLPSGHRIRIHFLHPAPPSPTENSESSERDAELVIIAKSVADTNVPVIVTGDLNDVAWSATTRLFRKISGLLDPRVGRGMFNTFHANYWFLRWPLDHLFHSKHFSLQNLKRLRSFGSDHYALFTELVLTADRNNEDNGLDADADDLAWAKRKTENQNVNKSDVPQPEKHSVI</sequence>
<dbReference type="Proteomes" id="UP000182882">
    <property type="component" value="Unassembled WGS sequence"/>
</dbReference>
<evidence type="ECO:0000259" key="3">
    <source>
        <dbReference type="Pfam" id="PF03372"/>
    </source>
</evidence>
<dbReference type="AlphaFoldDB" id="A0A1H2DQB6"/>
<dbReference type="Gene3D" id="3.60.10.10">
    <property type="entry name" value="Endonuclease/exonuclease/phosphatase"/>
    <property type="match status" value="1"/>
</dbReference>
<protein>
    <submittedName>
        <fullName evidence="4">Uncharacterized conserved protein YafD, endonuclease/exonuclease/phosphatase (EEP) superfamily</fullName>
    </submittedName>
</protein>
<keyword evidence="4" id="KW-0255">Endonuclease</keyword>
<dbReference type="SUPFAM" id="SSF56219">
    <property type="entry name" value="DNase I-like"/>
    <property type="match status" value="1"/>
</dbReference>
<feature type="domain" description="Endonuclease/exonuclease/phosphatase" evidence="3">
    <location>
        <begin position="139"/>
        <end position="346"/>
    </location>
</feature>
<keyword evidence="2" id="KW-1133">Transmembrane helix</keyword>
<keyword evidence="4" id="KW-0269">Exonuclease</keyword>
<dbReference type="InterPro" id="IPR005135">
    <property type="entry name" value="Endo/exonuclease/phosphatase"/>
</dbReference>
<keyword evidence="4" id="KW-0540">Nuclease</keyword>
<name>A0A1H2DQB6_9PROT</name>
<keyword evidence="5" id="KW-1185">Reference proteome</keyword>
<organism evidence="4 5">
    <name type="scientific">Nitrosomonas ureae</name>
    <dbReference type="NCBI Taxonomy" id="44577"/>
    <lineage>
        <taxon>Bacteria</taxon>
        <taxon>Pseudomonadati</taxon>
        <taxon>Pseudomonadota</taxon>
        <taxon>Betaproteobacteria</taxon>
        <taxon>Nitrosomonadales</taxon>
        <taxon>Nitrosomonadaceae</taxon>
        <taxon>Nitrosomonas</taxon>
    </lineage>
</organism>
<reference evidence="5" key="1">
    <citation type="submission" date="2016-10" db="EMBL/GenBank/DDBJ databases">
        <authorList>
            <person name="Varghese N."/>
            <person name="Submissions S."/>
        </authorList>
    </citation>
    <scope>NUCLEOTIDE SEQUENCE [LARGE SCALE GENOMIC DNA]</scope>
    <source>
        <strain evidence="5">Nm10</strain>
    </source>
</reference>
<accession>A0A1H2DQB6</accession>
<keyword evidence="2" id="KW-0472">Membrane</keyword>
<evidence type="ECO:0000313" key="4">
    <source>
        <dbReference type="EMBL" id="SDT84568.1"/>
    </source>
</evidence>
<dbReference type="RefSeq" id="WP_235590345.1">
    <property type="nucleotide sequence ID" value="NZ_CP013341.1"/>
</dbReference>
<evidence type="ECO:0000313" key="5">
    <source>
        <dbReference type="Proteomes" id="UP000182882"/>
    </source>
</evidence>
<gene>
    <name evidence="4" type="ORF">SAMN05216406_10217</name>
</gene>
<dbReference type="EMBL" id="FNLN01000002">
    <property type="protein sequence ID" value="SDT84568.1"/>
    <property type="molecule type" value="Genomic_DNA"/>
</dbReference>
<evidence type="ECO:0000256" key="2">
    <source>
        <dbReference type="SAM" id="Phobius"/>
    </source>
</evidence>
<feature type="transmembrane region" description="Helical" evidence="2">
    <location>
        <begin position="68"/>
        <end position="87"/>
    </location>
</feature>
<feature type="transmembrane region" description="Helical" evidence="2">
    <location>
        <begin position="31"/>
        <end position="56"/>
    </location>
</feature>
<dbReference type="InterPro" id="IPR036691">
    <property type="entry name" value="Endo/exonu/phosph_ase_sf"/>
</dbReference>
<proteinExistence type="predicted"/>
<dbReference type="GO" id="GO:0004519">
    <property type="term" value="F:endonuclease activity"/>
    <property type="evidence" value="ECO:0007669"/>
    <property type="project" value="UniProtKB-KW"/>
</dbReference>
<feature type="transmembrane region" description="Helical" evidence="2">
    <location>
        <begin position="93"/>
        <end position="114"/>
    </location>
</feature>